<dbReference type="AlphaFoldDB" id="A0AAE3QV72"/>
<keyword evidence="1" id="KW-0732">Signal</keyword>
<gene>
    <name evidence="2" type="ORF">QNI16_23065</name>
</gene>
<evidence type="ECO:0000256" key="1">
    <source>
        <dbReference type="SAM" id="SignalP"/>
    </source>
</evidence>
<evidence type="ECO:0000313" key="3">
    <source>
        <dbReference type="Proteomes" id="UP001241110"/>
    </source>
</evidence>
<dbReference type="RefSeq" id="WP_313983184.1">
    <property type="nucleotide sequence ID" value="NZ_JASJOS010000011.1"/>
</dbReference>
<feature type="signal peptide" evidence="1">
    <location>
        <begin position="1"/>
        <end position="21"/>
    </location>
</feature>
<comment type="caution">
    <text evidence="2">The sequence shown here is derived from an EMBL/GenBank/DDBJ whole genome shotgun (WGS) entry which is preliminary data.</text>
</comment>
<evidence type="ECO:0008006" key="4">
    <source>
        <dbReference type="Google" id="ProtNLM"/>
    </source>
</evidence>
<protein>
    <recommendedName>
        <fullName evidence="4">Lipocalin-like domain-containing protein</fullName>
    </recommendedName>
</protein>
<name>A0AAE3QV72_9BACT</name>
<sequence>MYTRHFLLLILVLIAPGVLYAQTPTSGTATKIQPSANANLKIDPKLRVNLAFQKLSGTGRKRWVVTAINRSGYKIPVEPGSCYADNELILSSDWNASYSEGTKMCVNSMSTVPDLHWQISSDGKKLTLAGLPVMKEDNSNAMIGFLLGSDAEILELTETTLRLRFQGIDGYISGKFAPVTNEITYTAK</sequence>
<proteinExistence type="predicted"/>
<evidence type="ECO:0000313" key="2">
    <source>
        <dbReference type="EMBL" id="MDJ1483399.1"/>
    </source>
</evidence>
<accession>A0AAE3QV72</accession>
<reference evidence="2" key="1">
    <citation type="submission" date="2023-05" db="EMBL/GenBank/DDBJ databases">
        <authorList>
            <person name="Zhang X."/>
        </authorList>
    </citation>
    <scope>NUCLEOTIDE SEQUENCE</scope>
    <source>
        <strain evidence="2">YF14B1</strain>
    </source>
</reference>
<dbReference type="EMBL" id="JASJOS010000011">
    <property type="protein sequence ID" value="MDJ1483399.1"/>
    <property type="molecule type" value="Genomic_DNA"/>
</dbReference>
<dbReference type="Proteomes" id="UP001241110">
    <property type="component" value="Unassembled WGS sequence"/>
</dbReference>
<feature type="chain" id="PRO_5042008737" description="Lipocalin-like domain-containing protein" evidence="1">
    <location>
        <begin position="22"/>
        <end position="188"/>
    </location>
</feature>
<organism evidence="2 3">
    <name type="scientific">Xanthocytophaga flava</name>
    <dbReference type="NCBI Taxonomy" id="3048013"/>
    <lineage>
        <taxon>Bacteria</taxon>
        <taxon>Pseudomonadati</taxon>
        <taxon>Bacteroidota</taxon>
        <taxon>Cytophagia</taxon>
        <taxon>Cytophagales</taxon>
        <taxon>Rhodocytophagaceae</taxon>
        <taxon>Xanthocytophaga</taxon>
    </lineage>
</organism>